<evidence type="ECO:0000256" key="1">
    <source>
        <dbReference type="ARBA" id="ARBA00010541"/>
    </source>
</evidence>
<dbReference type="PANTHER" id="PTHR43343">
    <property type="entry name" value="PEPTIDASE S12"/>
    <property type="match status" value="1"/>
</dbReference>
<dbReference type="SMART" id="SM00228">
    <property type="entry name" value="PDZ"/>
    <property type="match status" value="1"/>
</dbReference>
<dbReference type="Gene3D" id="2.40.10.10">
    <property type="entry name" value="Trypsin-like serine proteases"/>
    <property type="match status" value="2"/>
</dbReference>
<evidence type="ECO:0000256" key="2">
    <source>
        <dbReference type="ARBA" id="ARBA00022670"/>
    </source>
</evidence>
<dbReference type="InterPro" id="IPR043504">
    <property type="entry name" value="Peptidase_S1_PA_chymotrypsin"/>
</dbReference>
<dbReference type="Gene3D" id="2.30.42.10">
    <property type="match status" value="1"/>
</dbReference>
<dbReference type="PRINTS" id="PR00834">
    <property type="entry name" value="PROTEASES2C"/>
</dbReference>
<dbReference type="Pfam" id="PF13365">
    <property type="entry name" value="Trypsin_2"/>
    <property type="match status" value="1"/>
</dbReference>
<sequence>MCGNKVESQFRNRIQKLARSMKYFISLSLILIFFSCSKSSVDIQDLNEESLTVSLHLQNRLNGLIDKVAPATVGIFPKGSTEGSSAIGSGFFVDGEGHILTCQHVIRGASEFIVQPAKSGKRLKAKVIKEDADFDLALLESEMEENKNAFIPVPKLNVPKEGTMYLSFGSAYGLPDSISFGIVSFSQRAKVDPFHPEKGFVQLSLPIYPGMSGGAVIDIQGNLIGVQRFTYNTSGNSPVGPGFAIPVGHVSNFLESSAQLRENKVRAQRGIVEIPFVTPHLVEKLKLPYPLGVIVSYVQKDSPAEKSGIQRYDFITHVNSKKVNSSSEFYREIGSVKGEVSIRLYRSGREIDVKLSLWQ</sequence>
<comment type="similarity">
    <text evidence="1">Belongs to the peptidase S1C family.</text>
</comment>
<dbReference type="InterPro" id="IPR051201">
    <property type="entry name" value="Chloro_Bact_Ser_Proteases"/>
</dbReference>
<evidence type="ECO:0000313" key="6">
    <source>
        <dbReference type="Proteomes" id="UP000231919"/>
    </source>
</evidence>
<accession>A0ABX4N9B3</accession>
<dbReference type="InterPro" id="IPR009003">
    <property type="entry name" value="Peptidase_S1_PA"/>
</dbReference>
<dbReference type="EMBL" id="NPDP01000015">
    <property type="protein sequence ID" value="PJZ29910.1"/>
    <property type="molecule type" value="Genomic_DNA"/>
</dbReference>
<evidence type="ECO:0000259" key="4">
    <source>
        <dbReference type="SMART" id="SM00228"/>
    </source>
</evidence>
<organism evidence="5 6">
    <name type="scientific">Leptospira kmetyi</name>
    <dbReference type="NCBI Taxonomy" id="408139"/>
    <lineage>
        <taxon>Bacteria</taxon>
        <taxon>Pseudomonadati</taxon>
        <taxon>Spirochaetota</taxon>
        <taxon>Spirochaetia</taxon>
        <taxon>Leptospirales</taxon>
        <taxon>Leptospiraceae</taxon>
        <taxon>Leptospira</taxon>
    </lineage>
</organism>
<dbReference type="Pfam" id="PF13180">
    <property type="entry name" value="PDZ_2"/>
    <property type="match status" value="1"/>
</dbReference>
<keyword evidence="3" id="KW-0378">Hydrolase</keyword>
<dbReference type="InterPro" id="IPR001940">
    <property type="entry name" value="Peptidase_S1C"/>
</dbReference>
<evidence type="ECO:0000256" key="3">
    <source>
        <dbReference type="ARBA" id="ARBA00022801"/>
    </source>
</evidence>
<reference evidence="5 6" key="1">
    <citation type="submission" date="2017-07" db="EMBL/GenBank/DDBJ databases">
        <title>Leptospira spp. isolated from tropical soils.</title>
        <authorList>
            <person name="Thibeaux R."/>
            <person name="Iraola G."/>
            <person name="Ferres I."/>
            <person name="Bierque E."/>
            <person name="Girault D."/>
            <person name="Soupe-Gilbert M.-E."/>
            <person name="Picardeau M."/>
            <person name="Goarant C."/>
        </authorList>
    </citation>
    <scope>NUCLEOTIDE SEQUENCE [LARGE SCALE GENOMIC DNA]</scope>
    <source>
        <strain evidence="5 6">JW2-C-B1</strain>
    </source>
</reference>
<feature type="domain" description="PDZ" evidence="4">
    <location>
        <begin position="267"/>
        <end position="348"/>
    </location>
</feature>
<keyword evidence="6" id="KW-1185">Reference proteome</keyword>
<dbReference type="SUPFAM" id="SSF50494">
    <property type="entry name" value="Trypsin-like serine proteases"/>
    <property type="match status" value="1"/>
</dbReference>
<gene>
    <name evidence="5" type="ORF">CH378_09735</name>
</gene>
<dbReference type="InterPro" id="IPR001478">
    <property type="entry name" value="PDZ"/>
</dbReference>
<name>A0ABX4N9B3_9LEPT</name>
<protein>
    <recommendedName>
        <fullName evidence="4">PDZ domain-containing protein</fullName>
    </recommendedName>
</protein>
<dbReference type="SUPFAM" id="SSF50156">
    <property type="entry name" value="PDZ domain-like"/>
    <property type="match status" value="1"/>
</dbReference>
<comment type="caution">
    <text evidence="5">The sequence shown here is derived from an EMBL/GenBank/DDBJ whole genome shotgun (WGS) entry which is preliminary data.</text>
</comment>
<dbReference type="PANTHER" id="PTHR43343:SF3">
    <property type="entry name" value="PROTEASE DO-LIKE 8, CHLOROPLASTIC"/>
    <property type="match status" value="1"/>
</dbReference>
<dbReference type="Proteomes" id="UP000231919">
    <property type="component" value="Unassembled WGS sequence"/>
</dbReference>
<proteinExistence type="inferred from homology"/>
<evidence type="ECO:0000313" key="5">
    <source>
        <dbReference type="EMBL" id="PJZ29910.1"/>
    </source>
</evidence>
<keyword evidence="2" id="KW-0645">Protease</keyword>
<dbReference type="InterPro" id="IPR036034">
    <property type="entry name" value="PDZ_sf"/>
</dbReference>